<dbReference type="EMBL" id="CP003418">
    <property type="protein sequence ID" value="AFH50544.1"/>
    <property type="molecule type" value="Genomic_DNA"/>
</dbReference>
<dbReference type="RefSeq" id="WP_014561683.1">
    <property type="nucleotide sequence ID" value="NC_017464.1"/>
</dbReference>
<dbReference type="STRING" id="945713.IALB_2841"/>
<dbReference type="eggNOG" id="COG2043">
    <property type="taxonomic scope" value="Bacteria"/>
</dbReference>
<gene>
    <name evidence="1" type="ordered locus">IALB_2841</name>
</gene>
<proteinExistence type="predicted"/>
<dbReference type="InterPro" id="IPR003748">
    <property type="entry name" value="DUF169"/>
</dbReference>
<sequence length="245" mass="27583">MQNFEEINKILVESVGLTSLPVGLKFYKTIPTNGYKIADDHRLCQLVMRARKGERLILTKDEISCPAAAAALGFKPLPKNLQDGTMLQGYGIFRDKEAAIKVMNEMPRLEQGKYEAVQAKPLKDWEENPDVIVIEDEVEKLMWLALAYLNEEGGRLNMSTSILQAVCVDSVVLPFKSQKINMSFGCYGCRDATDAKPNEAILGIPFSKLDMVVENINYLKSKAIDRSRAKQVYQAFTKRIEETVK</sequence>
<evidence type="ECO:0000313" key="2">
    <source>
        <dbReference type="Proteomes" id="UP000007394"/>
    </source>
</evidence>
<dbReference type="PANTHER" id="PTHR37954">
    <property type="entry name" value="BLL4979 PROTEIN"/>
    <property type="match status" value="1"/>
</dbReference>
<keyword evidence="2" id="KW-1185">Reference proteome</keyword>
<dbReference type="OrthoDB" id="378658at2"/>
<dbReference type="KEGG" id="ial:IALB_2841"/>
<evidence type="ECO:0000313" key="1">
    <source>
        <dbReference type="EMBL" id="AFH50544.1"/>
    </source>
</evidence>
<dbReference type="HOGENOM" id="CLU_074324_1_0_10"/>
<dbReference type="AlphaFoldDB" id="I0ANI7"/>
<name>I0ANI7_IGNAJ</name>
<dbReference type="PANTHER" id="PTHR37954:SF3">
    <property type="entry name" value="DUF169 DOMAIN-CONTAINING PROTEIN"/>
    <property type="match status" value="1"/>
</dbReference>
<dbReference type="Proteomes" id="UP000007394">
    <property type="component" value="Chromosome"/>
</dbReference>
<accession>I0ANI7</accession>
<protein>
    <submittedName>
        <fullName evidence="1">Uncharacterized protein</fullName>
    </submittedName>
</protein>
<dbReference type="Pfam" id="PF02596">
    <property type="entry name" value="DUF169"/>
    <property type="match status" value="1"/>
</dbReference>
<reference evidence="1 2" key="1">
    <citation type="journal article" date="2012" name="Front. Microbiol.">
        <title>Complete genome of Ignavibacterium album, a metabolically versatile, flagellated, facultative anaerobe from the phylum Chlorobi.</title>
        <authorList>
            <person name="Liu Z."/>
            <person name="Frigaard N.-U."/>
            <person name="Vogl K."/>
            <person name="Iino T."/>
            <person name="Ohkuma M."/>
            <person name="Overmann J."/>
            <person name="Bryant D.A."/>
        </authorList>
    </citation>
    <scope>NUCLEOTIDE SEQUENCE [LARGE SCALE GENOMIC DNA]</scope>
    <source>
        <strain evidence="2">DSM 19864 / JCM 16511 / NBRC 101810 / Mat9-16</strain>
    </source>
</reference>
<organism evidence="1 2">
    <name type="scientific">Ignavibacterium album (strain DSM 19864 / JCM 16511 / NBRC 101810 / Mat9-16)</name>
    <dbReference type="NCBI Taxonomy" id="945713"/>
    <lineage>
        <taxon>Bacteria</taxon>
        <taxon>Pseudomonadati</taxon>
        <taxon>Ignavibacteriota</taxon>
        <taxon>Ignavibacteria</taxon>
        <taxon>Ignavibacteriales</taxon>
        <taxon>Ignavibacteriaceae</taxon>
        <taxon>Ignavibacterium</taxon>
    </lineage>
</organism>